<dbReference type="EnsemblPlants" id="Bo9g008320.1">
    <property type="protein sequence ID" value="Bo9g008320.1"/>
    <property type="gene ID" value="Bo9g008320"/>
</dbReference>
<dbReference type="HOGENOM" id="CLU_2402736_0_0_1"/>
<reference evidence="1 2" key="1">
    <citation type="journal article" date="2014" name="Genome Biol.">
        <title>Transcriptome and methylome profiling reveals relics of genome dominance in the mesopolyploid Brassica oleracea.</title>
        <authorList>
            <person name="Parkin I.A."/>
            <person name="Koh C."/>
            <person name="Tang H."/>
            <person name="Robinson S.J."/>
            <person name="Kagale S."/>
            <person name="Clarke W.E."/>
            <person name="Town C.D."/>
            <person name="Nixon J."/>
            <person name="Krishnakumar V."/>
            <person name="Bidwell S.L."/>
            <person name="Denoeud F."/>
            <person name="Belcram H."/>
            <person name="Links M.G."/>
            <person name="Just J."/>
            <person name="Clarke C."/>
            <person name="Bender T."/>
            <person name="Huebert T."/>
            <person name="Mason A.S."/>
            <person name="Pires J.C."/>
            <person name="Barker G."/>
            <person name="Moore J."/>
            <person name="Walley P.G."/>
            <person name="Manoli S."/>
            <person name="Batley J."/>
            <person name="Edwards D."/>
            <person name="Nelson M.N."/>
            <person name="Wang X."/>
            <person name="Paterson A.H."/>
            <person name="King G."/>
            <person name="Bancroft I."/>
            <person name="Chalhoub B."/>
            <person name="Sharpe A.G."/>
        </authorList>
    </citation>
    <scope>NUCLEOTIDE SEQUENCE</scope>
    <source>
        <strain evidence="1 2">cv. TO1000</strain>
    </source>
</reference>
<reference evidence="1" key="2">
    <citation type="submission" date="2015-03" db="UniProtKB">
        <authorList>
            <consortium name="EnsemblPlants"/>
        </authorList>
    </citation>
    <scope>IDENTIFICATION</scope>
</reference>
<keyword evidence="2" id="KW-1185">Reference proteome</keyword>
<dbReference type="Proteomes" id="UP000032141">
    <property type="component" value="Chromosome C9"/>
</dbReference>
<sequence length="93" mass="11188">MMVMTIMTISQCLSSELQRLRERKHRYHDHCHYQPQRKTKHAKEHQKPRLTVHTLLPLSKDEPLEIIFLSLPKPLENLLAILFVKKSLVYRYL</sequence>
<protein>
    <submittedName>
        <fullName evidence="1">Uncharacterized protein</fullName>
    </submittedName>
</protein>
<organism evidence="1 2">
    <name type="scientific">Brassica oleracea var. oleracea</name>
    <dbReference type="NCBI Taxonomy" id="109376"/>
    <lineage>
        <taxon>Eukaryota</taxon>
        <taxon>Viridiplantae</taxon>
        <taxon>Streptophyta</taxon>
        <taxon>Embryophyta</taxon>
        <taxon>Tracheophyta</taxon>
        <taxon>Spermatophyta</taxon>
        <taxon>Magnoliopsida</taxon>
        <taxon>eudicotyledons</taxon>
        <taxon>Gunneridae</taxon>
        <taxon>Pentapetalae</taxon>
        <taxon>rosids</taxon>
        <taxon>malvids</taxon>
        <taxon>Brassicales</taxon>
        <taxon>Brassicaceae</taxon>
        <taxon>Brassiceae</taxon>
        <taxon>Brassica</taxon>
    </lineage>
</organism>
<evidence type="ECO:0000313" key="2">
    <source>
        <dbReference type="Proteomes" id="UP000032141"/>
    </source>
</evidence>
<dbReference type="Gramene" id="Bo9g008320.1">
    <property type="protein sequence ID" value="Bo9g008320.1"/>
    <property type="gene ID" value="Bo9g008320"/>
</dbReference>
<dbReference type="AlphaFoldDB" id="A0A0D3E0H7"/>
<name>A0A0D3E0H7_BRAOL</name>
<proteinExistence type="predicted"/>
<accession>A0A0D3E0H7</accession>
<evidence type="ECO:0000313" key="1">
    <source>
        <dbReference type="EnsemblPlants" id="Bo9g008320.1"/>
    </source>
</evidence>